<sequence>MLKLLFFTSRYLKETPVQIENGFYTLRCIDWWNIIYKEDKTEFVGDIYMSEFTINEMKEMQKILQEKYKDKWEGISAEVGQNKLLWMVGEIGEVIDIVKKHSGLKASQDKNLRKDLIEELADVLMYYNDVLLYYDISSEELKSAYVNKFEKNMKRW</sequence>
<dbReference type="InterPro" id="IPR004518">
    <property type="entry name" value="MazG-like_dom"/>
</dbReference>
<dbReference type="Pfam" id="PF03819">
    <property type="entry name" value="MazG"/>
    <property type="match status" value="1"/>
</dbReference>
<evidence type="ECO:0000313" key="2">
    <source>
        <dbReference type="EMBL" id="GAA6270262.1"/>
    </source>
</evidence>
<dbReference type="SUPFAM" id="SSF101386">
    <property type="entry name" value="all-alpha NTP pyrophosphatases"/>
    <property type="match status" value="1"/>
</dbReference>
<name>A0ABQ0B1W9_9FIRM</name>
<dbReference type="Proteomes" id="UP001600894">
    <property type="component" value="Unassembled WGS sequence"/>
</dbReference>
<dbReference type="Gene3D" id="1.10.287.1080">
    <property type="entry name" value="MazG-like"/>
    <property type="match status" value="1"/>
</dbReference>
<evidence type="ECO:0000313" key="3">
    <source>
        <dbReference type="Proteomes" id="UP001600894"/>
    </source>
</evidence>
<reference evidence="2 3" key="1">
    <citation type="submission" date="2024-04" db="EMBL/GenBank/DDBJ databases">
        <title>Defined microbial consortia suppress multidrug-resistant proinflammatory Enterobacteriaceae via ecological control.</title>
        <authorList>
            <person name="Furuichi M."/>
            <person name="Kawaguchi T."/>
            <person name="Pust M."/>
            <person name="Yasuma K."/>
            <person name="Plichta D."/>
            <person name="Hasegawa N."/>
            <person name="Ohya T."/>
            <person name="Bhattarai S."/>
            <person name="Sasajima S."/>
            <person name="Aoto Y."/>
            <person name="Tuganbaev T."/>
            <person name="Yaginuma M."/>
            <person name="Ueda M."/>
            <person name="Okahashi N."/>
            <person name="Amafuji K."/>
            <person name="Kiridooshi Y."/>
            <person name="Sugita K."/>
            <person name="Strazar M."/>
            <person name="Skelly A."/>
            <person name="Suda W."/>
            <person name="Hattori M."/>
            <person name="Nakamoto N."/>
            <person name="Caballero S."/>
            <person name="Norman J."/>
            <person name="Olle B."/>
            <person name="Tanoue T."/>
            <person name="Arita M."/>
            <person name="Bucci V."/>
            <person name="Atarashi K."/>
            <person name="Xavier R."/>
            <person name="Honda K."/>
        </authorList>
    </citation>
    <scope>NUCLEOTIDE SEQUENCE [LARGE SCALE GENOMIC DNA]</scope>
    <source>
        <strain evidence="3">f13</strain>
    </source>
</reference>
<proteinExistence type="predicted"/>
<organism evidence="2 3">
    <name type="scientific">Enterocloster alcoholdehydrogenati</name>
    <dbReference type="NCBI Taxonomy" id="2547410"/>
    <lineage>
        <taxon>Bacteria</taxon>
        <taxon>Bacillati</taxon>
        <taxon>Bacillota</taxon>
        <taxon>Clostridia</taxon>
        <taxon>Lachnospirales</taxon>
        <taxon>Lachnospiraceae</taxon>
        <taxon>Enterocloster</taxon>
    </lineage>
</organism>
<feature type="domain" description="NTP pyrophosphohydrolase MazG-like" evidence="1">
    <location>
        <begin position="83"/>
        <end position="149"/>
    </location>
</feature>
<accession>A0ABQ0B1W9</accession>
<dbReference type="EMBL" id="BAABXL010000001">
    <property type="protein sequence ID" value="GAA6270262.1"/>
    <property type="molecule type" value="Genomic_DNA"/>
</dbReference>
<protein>
    <recommendedName>
        <fullName evidence="1">NTP pyrophosphohydrolase MazG-like domain-containing protein</fullName>
    </recommendedName>
</protein>
<evidence type="ECO:0000259" key="1">
    <source>
        <dbReference type="Pfam" id="PF03819"/>
    </source>
</evidence>
<comment type="caution">
    <text evidence="2">The sequence shown here is derived from an EMBL/GenBank/DDBJ whole genome shotgun (WGS) entry which is preliminary data.</text>
</comment>
<gene>
    <name evidence="2" type="ORF">F130042H8_33220</name>
</gene>
<keyword evidence="3" id="KW-1185">Reference proteome</keyword>